<evidence type="ECO:0000313" key="13">
    <source>
        <dbReference type="Proteomes" id="UP000094313"/>
    </source>
</evidence>
<keyword evidence="2" id="KW-0662">Pyridine nucleotide biosynthesis</keyword>
<dbReference type="GO" id="GO:0047280">
    <property type="term" value="F:nicotinamide phosphoribosyltransferase activity"/>
    <property type="evidence" value="ECO:0007669"/>
    <property type="project" value="UniProtKB-EC"/>
</dbReference>
<dbReference type="InterPro" id="IPR013785">
    <property type="entry name" value="Aldolase_TIM"/>
</dbReference>
<protein>
    <recommendedName>
        <fullName evidence="7">Nicotinamide phosphoribosyltransferase</fullName>
        <ecNumber evidence="6">2.4.2.12</ecNumber>
    </recommendedName>
</protein>
<dbReference type="OrthoDB" id="394882at2"/>
<dbReference type="GO" id="GO:0009435">
    <property type="term" value="P:NAD+ biosynthetic process"/>
    <property type="evidence" value="ECO:0007669"/>
    <property type="project" value="InterPro"/>
</dbReference>
<evidence type="ECO:0000256" key="8">
    <source>
        <dbReference type="ARBA" id="ARBA00047835"/>
    </source>
</evidence>
<dbReference type="NCBIfam" id="NF006629">
    <property type="entry name" value="PRK09198.1"/>
    <property type="match status" value="1"/>
</dbReference>
<accession>A0A1D7QKI2</accession>
<feature type="binding site" evidence="9">
    <location>
        <position position="294"/>
    </location>
    <ligand>
        <name>diphosphate</name>
        <dbReference type="ChEBI" id="CHEBI:33019"/>
    </ligand>
</feature>
<dbReference type="Pfam" id="PF18127">
    <property type="entry name" value="NAMPT_N"/>
    <property type="match status" value="1"/>
</dbReference>
<feature type="binding site" evidence="9">
    <location>
        <begin position="349"/>
        <end position="350"/>
    </location>
    <ligand>
        <name>beta-nicotinamide D-ribonucleotide</name>
        <dbReference type="ChEBI" id="CHEBI:14649"/>
    </ligand>
</feature>
<dbReference type="Pfam" id="PF04095">
    <property type="entry name" value="NAPRTase"/>
    <property type="match status" value="1"/>
</dbReference>
<evidence type="ECO:0000259" key="11">
    <source>
        <dbReference type="Pfam" id="PF18127"/>
    </source>
</evidence>
<proteinExistence type="inferred from homology"/>
<evidence type="ECO:0000256" key="2">
    <source>
        <dbReference type="ARBA" id="ARBA00022642"/>
    </source>
</evidence>
<dbReference type="InterPro" id="IPR041525">
    <property type="entry name" value="N/Namide_PRibTrfase"/>
</dbReference>
<comment type="catalytic activity">
    <reaction evidence="8">
        <text>beta-nicotinamide D-ribonucleotide + diphosphate = 5-phospho-alpha-D-ribose 1-diphosphate + nicotinamide + H(+)</text>
        <dbReference type="Rhea" id="RHEA:16149"/>
        <dbReference type="ChEBI" id="CHEBI:14649"/>
        <dbReference type="ChEBI" id="CHEBI:15378"/>
        <dbReference type="ChEBI" id="CHEBI:17154"/>
        <dbReference type="ChEBI" id="CHEBI:33019"/>
        <dbReference type="ChEBI" id="CHEBI:58017"/>
        <dbReference type="EC" id="2.4.2.12"/>
    </reaction>
    <physiologicalReaction direction="right-to-left" evidence="8">
        <dbReference type="Rhea" id="RHEA:16151"/>
    </physiologicalReaction>
</comment>
<reference evidence="12 13" key="1">
    <citation type="submission" date="2016-08" db="EMBL/GenBank/DDBJ databases">
        <authorList>
            <person name="Seilhamer J.J."/>
        </authorList>
    </citation>
    <scope>NUCLEOTIDE SEQUENCE [LARGE SCALE GENOMIC DNA]</scope>
    <source>
        <strain evidence="12 13">DX4</strain>
    </source>
</reference>
<evidence type="ECO:0000256" key="5">
    <source>
        <dbReference type="ARBA" id="ARBA00035007"/>
    </source>
</evidence>
<comment type="similarity">
    <text evidence="1">Belongs to the NAPRTase family.</text>
</comment>
<gene>
    <name evidence="12" type="ORF">BFS30_19595</name>
</gene>
<dbReference type="KEGG" id="psty:BFS30_19595"/>
<evidence type="ECO:0000256" key="1">
    <source>
        <dbReference type="ARBA" id="ARBA00010897"/>
    </source>
</evidence>
<keyword evidence="13" id="KW-1185">Reference proteome</keyword>
<dbReference type="SUPFAM" id="SSF51690">
    <property type="entry name" value="Nicotinate/Quinolinate PRTase C-terminal domain-like"/>
    <property type="match status" value="1"/>
</dbReference>
<dbReference type="PANTHER" id="PTHR43816:SF1">
    <property type="entry name" value="NICOTINAMIDE PHOSPHORIBOSYLTRANSFERASE"/>
    <property type="match status" value="1"/>
</dbReference>
<dbReference type="EMBL" id="CP017141">
    <property type="protein sequence ID" value="AOM79178.1"/>
    <property type="molecule type" value="Genomic_DNA"/>
</dbReference>
<dbReference type="InterPro" id="IPR041529">
    <property type="entry name" value="DUF5598"/>
</dbReference>
<feature type="binding site" evidence="9">
    <location>
        <begin position="294"/>
        <end position="296"/>
    </location>
    <ligand>
        <name>beta-nicotinamide D-ribonucleotide</name>
        <dbReference type="ChEBI" id="CHEBI:14649"/>
    </ligand>
</feature>
<feature type="binding site" evidence="9">
    <location>
        <position position="233"/>
    </location>
    <ligand>
        <name>diphosphate</name>
        <dbReference type="ChEBI" id="CHEBI:33019"/>
    </ligand>
</feature>
<keyword evidence="3 12" id="KW-0328">Glycosyltransferase</keyword>
<feature type="domain" description="Nicotinate/nicotinamide phosphoribosyltransferase" evidence="10">
    <location>
        <begin position="172"/>
        <end position="440"/>
    </location>
</feature>
<dbReference type="Gene3D" id="3.20.20.70">
    <property type="entry name" value="Aldolase class I"/>
    <property type="match status" value="1"/>
</dbReference>
<dbReference type="Proteomes" id="UP000094313">
    <property type="component" value="Chromosome"/>
</dbReference>
<sequence>MKNILLQTDVYKMGHMEQYAPGCNKVYSYLTARSDKNFDETVFFGLQYYIKQYLSEPITPEMGEEFLTYRKLILGSNSPEIESKIRALCELGYLPIEIKAVEEGTIMPVRNVLMTITNTHPDFYWVVGFMESLLLKLWYTITVATCSHQYRKIVTRYFSETDEIEMEAAKAFQVHDFGYRGDASEEGAAISGVAHLLSFLGSDNVPALPCAVEYYNADIQGAPILLSVPASEHSVMCSFGREDEIGAFRHMLELYPTGIVSIVSDTFDVYKVLTEFAEILKDDILKRDGKVVFRPDSGNPEYIICGNPDAEEGSNEWKGAIRLLDEKFGSTLNSKGYKILNPKVGLIYGDGMYIERYLRTLERLKNMGYAASNLVIGVGGILRNHSRDTLGFAIKATYVEVNGEPREIEKDPITDHKKKSLKGMLCLTKDGDNYLTKDQCTPVEEAESLLQVVYRDGKLIKETSLEEIRMRIKEQEQVAVAQL</sequence>
<keyword evidence="4 12" id="KW-0808">Transferase</keyword>
<evidence type="ECO:0000256" key="6">
    <source>
        <dbReference type="ARBA" id="ARBA00035024"/>
    </source>
</evidence>
<dbReference type="EC" id="2.4.2.12" evidence="6"/>
<dbReference type="RefSeq" id="WP_069380841.1">
    <property type="nucleotide sequence ID" value="NZ_CP017141.1"/>
</dbReference>
<feature type="binding site" evidence="9">
    <location>
        <position position="380"/>
    </location>
    <ligand>
        <name>beta-nicotinamide D-ribonucleotide</name>
        <dbReference type="ChEBI" id="CHEBI:14649"/>
    </ligand>
</feature>
<name>A0A1D7QKI2_9SPHI</name>
<feature type="binding site" evidence="9">
    <location>
        <position position="387"/>
    </location>
    <ligand>
        <name>beta-nicotinamide D-ribonucleotide</name>
        <dbReference type="ChEBI" id="CHEBI:14649"/>
    </ligand>
</feature>
<evidence type="ECO:0000256" key="3">
    <source>
        <dbReference type="ARBA" id="ARBA00022676"/>
    </source>
</evidence>
<organism evidence="12 13">
    <name type="scientific">Pedobacter steynii</name>
    <dbReference type="NCBI Taxonomy" id="430522"/>
    <lineage>
        <taxon>Bacteria</taxon>
        <taxon>Pseudomonadati</taxon>
        <taxon>Bacteroidota</taxon>
        <taxon>Sphingobacteriia</taxon>
        <taxon>Sphingobacteriales</taxon>
        <taxon>Sphingobacteriaceae</taxon>
        <taxon>Pedobacter</taxon>
    </lineage>
</organism>
<dbReference type="InterPro" id="IPR016471">
    <property type="entry name" value="Nicotinamide_PRibTrfase"/>
</dbReference>
<evidence type="ECO:0000259" key="10">
    <source>
        <dbReference type="Pfam" id="PF04095"/>
    </source>
</evidence>
<evidence type="ECO:0000256" key="9">
    <source>
        <dbReference type="PIRSR" id="PIRSR005943-1"/>
    </source>
</evidence>
<dbReference type="InterPro" id="IPR036068">
    <property type="entry name" value="Nicotinate_pribotase-like_C"/>
</dbReference>
<dbReference type="AlphaFoldDB" id="A0A1D7QKI2"/>
<evidence type="ECO:0000313" key="12">
    <source>
        <dbReference type="EMBL" id="AOM79178.1"/>
    </source>
</evidence>
<evidence type="ECO:0000256" key="4">
    <source>
        <dbReference type="ARBA" id="ARBA00022679"/>
    </source>
</evidence>
<feature type="domain" description="Nicotinamide phosphoribosyltransferase N-terminal" evidence="11">
    <location>
        <begin position="3"/>
        <end position="57"/>
    </location>
</feature>
<feature type="binding site" evidence="9">
    <location>
        <position position="180"/>
    </location>
    <ligand>
        <name>diphosphate</name>
        <dbReference type="ChEBI" id="CHEBI:33019"/>
    </ligand>
</feature>
<dbReference type="PANTHER" id="PTHR43816">
    <property type="entry name" value="NICOTINAMIDE PHOSPHORIBOSYLTRANSFERASE"/>
    <property type="match status" value="1"/>
</dbReference>
<dbReference type="PIRSF" id="PIRSF005943">
    <property type="entry name" value="NMPRT"/>
    <property type="match status" value="1"/>
</dbReference>
<comment type="pathway">
    <text evidence="5">Cofactor biosynthesis; NAD(+) biosynthesis; nicotinamide D-ribonucleotide from 5-phospho-alpha-D-ribose 1-diphosphate and nicotinamide: step 1/1.</text>
</comment>
<feature type="binding site" evidence="9">
    <location>
        <position position="203"/>
    </location>
    <ligand>
        <name>beta-nicotinamide D-ribonucleotide</name>
        <dbReference type="ChEBI" id="CHEBI:14649"/>
    </ligand>
</feature>
<evidence type="ECO:0000256" key="7">
    <source>
        <dbReference type="ARBA" id="ARBA00035036"/>
    </source>
</evidence>